<keyword evidence="3" id="KW-1185">Reference proteome</keyword>
<evidence type="ECO:0000313" key="3">
    <source>
        <dbReference type="Proteomes" id="UP000887013"/>
    </source>
</evidence>
<sequence length="26" mass="2966">MRALSTDEPDFGHQGRSGRPTEDYSR</sequence>
<protein>
    <submittedName>
        <fullName evidence="2">Uncharacterized protein</fullName>
    </submittedName>
</protein>
<name>A0A8X6I3M2_NEPPI</name>
<dbReference type="Proteomes" id="UP000887013">
    <property type="component" value="Unassembled WGS sequence"/>
</dbReference>
<proteinExistence type="predicted"/>
<dbReference type="AlphaFoldDB" id="A0A8X6I3M2"/>
<evidence type="ECO:0000313" key="2">
    <source>
        <dbReference type="EMBL" id="GFS29831.1"/>
    </source>
</evidence>
<dbReference type="EMBL" id="BMAW01041615">
    <property type="protein sequence ID" value="GFS29831.1"/>
    <property type="molecule type" value="Genomic_DNA"/>
</dbReference>
<feature type="non-terminal residue" evidence="2">
    <location>
        <position position="26"/>
    </location>
</feature>
<reference evidence="2" key="1">
    <citation type="submission" date="2020-08" db="EMBL/GenBank/DDBJ databases">
        <title>Multicomponent nature underlies the extraordinary mechanical properties of spider dragline silk.</title>
        <authorList>
            <person name="Kono N."/>
            <person name="Nakamura H."/>
            <person name="Mori M."/>
            <person name="Yoshida Y."/>
            <person name="Ohtoshi R."/>
            <person name="Malay A.D."/>
            <person name="Moran D.A.P."/>
            <person name="Tomita M."/>
            <person name="Numata K."/>
            <person name="Arakawa K."/>
        </authorList>
    </citation>
    <scope>NUCLEOTIDE SEQUENCE</scope>
</reference>
<comment type="caution">
    <text evidence="2">The sequence shown here is derived from an EMBL/GenBank/DDBJ whole genome shotgun (WGS) entry which is preliminary data.</text>
</comment>
<gene>
    <name evidence="2" type="ORF">NPIL_656381</name>
</gene>
<accession>A0A8X6I3M2</accession>
<feature type="region of interest" description="Disordered" evidence="1">
    <location>
        <begin position="1"/>
        <end position="26"/>
    </location>
</feature>
<organism evidence="2 3">
    <name type="scientific">Nephila pilipes</name>
    <name type="common">Giant wood spider</name>
    <name type="synonym">Nephila maculata</name>
    <dbReference type="NCBI Taxonomy" id="299642"/>
    <lineage>
        <taxon>Eukaryota</taxon>
        <taxon>Metazoa</taxon>
        <taxon>Ecdysozoa</taxon>
        <taxon>Arthropoda</taxon>
        <taxon>Chelicerata</taxon>
        <taxon>Arachnida</taxon>
        <taxon>Araneae</taxon>
        <taxon>Araneomorphae</taxon>
        <taxon>Entelegynae</taxon>
        <taxon>Araneoidea</taxon>
        <taxon>Nephilidae</taxon>
        <taxon>Nephila</taxon>
    </lineage>
</organism>
<evidence type="ECO:0000256" key="1">
    <source>
        <dbReference type="SAM" id="MobiDB-lite"/>
    </source>
</evidence>